<evidence type="ECO:0000313" key="2">
    <source>
        <dbReference type="EMBL" id="QGA80115.1"/>
    </source>
</evidence>
<dbReference type="AlphaFoldDB" id="A0A5Q0UGN4"/>
<name>A0A5Q0UGN4_9ARCH</name>
<protein>
    <submittedName>
        <fullName evidence="2">Uncharacterized protein</fullName>
    </submittedName>
</protein>
<reference evidence="3" key="1">
    <citation type="submission" date="2019-05" db="EMBL/GenBank/DDBJ databases">
        <title>Candidatus Nanohalobium constans, a novel model system to study the DPANN nano-sized archaea: genomic and physiological characterization of a nanoarchaeon co-cultured with its chitinotrophic host.</title>
        <authorList>
            <person name="La Cono V."/>
            <person name="Arcadi E."/>
            <person name="Crisafi F."/>
            <person name="Denaro R."/>
            <person name="La Spada G."/>
            <person name="Messina E."/>
            <person name="Smedile F."/>
            <person name="Toshchakov S.V."/>
            <person name="Shevchenko M.A."/>
            <person name="Golyshin P.N."/>
            <person name="Golyshina O.V."/>
            <person name="Ferrer M."/>
            <person name="Rohde M."/>
            <person name="Mushegian A."/>
            <person name="Sorokin D.Y."/>
            <person name="Giuliano L."/>
            <person name="Yakimov M.M."/>
        </authorList>
    </citation>
    <scope>NUCLEOTIDE SEQUENCE [LARGE SCALE GENOMIC DNA]</scope>
    <source>
        <strain evidence="3">LC1Nh</strain>
    </source>
</reference>
<keyword evidence="3" id="KW-1185">Reference proteome</keyword>
<feature type="region of interest" description="Disordered" evidence="1">
    <location>
        <begin position="31"/>
        <end position="56"/>
    </location>
</feature>
<dbReference type="RefSeq" id="WP_153549853.1">
    <property type="nucleotide sequence ID" value="NZ_CP040089.1"/>
</dbReference>
<evidence type="ECO:0000256" key="1">
    <source>
        <dbReference type="SAM" id="MobiDB-lite"/>
    </source>
</evidence>
<proteinExistence type="predicted"/>
<accession>A0A5Q0UGN4</accession>
<dbReference type="EMBL" id="CP040089">
    <property type="protein sequence ID" value="QGA80115.1"/>
    <property type="molecule type" value="Genomic_DNA"/>
</dbReference>
<dbReference type="KEGG" id="ncon:LC1Nh_0211"/>
<evidence type="ECO:0000313" key="3">
    <source>
        <dbReference type="Proteomes" id="UP000377803"/>
    </source>
</evidence>
<sequence length="134" mass="15095">MTVKIWMVFEAVAATEDAVEDSLDDHLEKLESESEVEITESNVDEVSKVEDPHPDLEEGFSQVAECKLEVETFRKCIQVTFDYGPTYVQVEGPEKYEMDLKEGQESLQQVADVMHKYAQMGVGGVLVSKSTEEQ</sequence>
<feature type="compositionally biased region" description="Basic and acidic residues" evidence="1">
    <location>
        <begin position="45"/>
        <end position="56"/>
    </location>
</feature>
<gene>
    <name evidence="2" type="ORF">LC1Nh_0211</name>
</gene>
<dbReference type="GeneID" id="42364592"/>
<dbReference type="Proteomes" id="UP000377803">
    <property type="component" value="Chromosome"/>
</dbReference>
<organism evidence="2 3">
    <name type="scientific">Candidatus Nanohalobium constans</name>
    <dbReference type="NCBI Taxonomy" id="2565781"/>
    <lineage>
        <taxon>Archaea</taxon>
        <taxon>Candidatus Nanohalarchaeota</taxon>
        <taxon>Candidatus Nanohalobia</taxon>
        <taxon>Candidatus Nanohalobiales</taxon>
        <taxon>Candidatus Nanohalobiaceae</taxon>
        <taxon>Candidatus Nanohalobium</taxon>
    </lineage>
</organism>